<sequence length="206" mass="22506">MPTNPASSIPGADQFGMPGKALVTRETKEEEAETFRPEASLPPIIHSDPNRSKMGRIQTDPIGSCPTRPELGRSQLGPAQTLPDLDEHRASLSGSMEVAVELKAEEQQFGLLQCSNQRSLDVVVDRLGEKMGALMETRQEVDPGRGRVPNSTTNLEEIEYDSNSERGATLFSEEDPSDEAFFVAGGDGEAEYHEDDNLFIAIVFLN</sequence>
<dbReference type="AlphaFoldDB" id="A0A218WP72"/>
<protein>
    <submittedName>
        <fullName evidence="2">Uncharacterized protein</fullName>
    </submittedName>
</protein>
<proteinExistence type="predicted"/>
<comment type="caution">
    <text evidence="2">The sequence shown here is derived from an EMBL/GenBank/DDBJ whole genome shotgun (WGS) entry which is preliminary data.</text>
</comment>
<evidence type="ECO:0000313" key="3">
    <source>
        <dbReference type="Proteomes" id="UP000197138"/>
    </source>
</evidence>
<evidence type="ECO:0000256" key="1">
    <source>
        <dbReference type="SAM" id="MobiDB-lite"/>
    </source>
</evidence>
<reference evidence="3" key="1">
    <citation type="journal article" date="2017" name="Plant J.">
        <title>The pomegranate (Punica granatum L.) genome and the genomics of punicalagin biosynthesis.</title>
        <authorList>
            <person name="Qin G."/>
            <person name="Xu C."/>
            <person name="Ming R."/>
            <person name="Tang H."/>
            <person name="Guyot R."/>
            <person name="Kramer E.M."/>
            <person name="Hu Y."/>
            <person name="Yi X."/>
            <person name="Qi Y."/>
            <person name="Xu X."/>
            <person name="Gao Z."/>
            <person name="Pan H."/>
            <person name="Jian J."/>
            <person name="Tian Y."/>
            <person name="Yue Z."/>
            <person name="Xu Y."/>
        </authorList>
    </citation>
    <scope>NUCLEOTIDE SEQUENCE [LARGE SCALE GENOMIC DNA]</scope>
    <source>
        <strain evidence="3">cv. Dabenzi</strain>
    </source>
</reference>
<accession>A0A218WP72</accession>
<dbReference type="EMBL" id="MTKT01003794">
    <property type="protein sequence ID" value="OWM74278.1"/>
    <property type="molecule type" value="Genomic_DNA"/>
</dbReference>
<name>A0A218WP72_PUNGR</name>
<dbReference type="Proteomes" id="UP000197138">
    <property type="component" value="Unassembled WGS sequence"/>
</dbReference>
<feature type="compositionally biased region" description="Basic and acidic residues" evidence="1">
    <location>
        <begin position="23"/>
        <end position="36"/>
    </location>
</feature>
<organism evidence="2 3">
    <name type="scientific">Punica granatum</name>
    <name type="common">Pomegranate</name>
    <dbReference type="NCBI Taxonomy" id="22663"/>
    <lineage>
        <taxon>Eukaryota</taxon>
        <taxon>Viridiplantae</taxon>
        <taxon>Streptophyta</taxon>
        <taxon>Embryophyta</taxon>
        <taxon>Tracheophyta</taxon>
        <taxon>Spermatophyta</taxon>
        <taxon>Magnoliopsida</taxon>
        <taxon>eudicotyledons</taxon>
        <taxon>Gunneridae</taxon>
        <taxon>Pentapetalae</taxon>
        <taxon>rosids</taxon>
        <taxon>malvids</taxon>
        <taxon>Myrtales</taxon>
        <taxon>Lythraceae</taxon>
        <taxon>Punica</taxon>
    </lineage>
</organism>
<evidence type="ECO:0000313" key="2">
    <source>
        <dbReference type="EMBL" id="OWM74278.1"/>
    </source>
</evidence>
<gene>
    <name evidence="2" type="ORF">CDL15_Pgr008592</name>
</gene>
<feature type="region of interest" description="Disordered" evidence="1">
    <location>
        <begin position="1"/>
        <end position="82"/>
    </location>
</feature>